<feature type="compositionally biased region" description="Low complexity" evidence="1">
    <location>
        <begin position="69"/>
        <end position="79"/>
    </location>
</feature>
<evidence type="ECO:0000313" key="2">
    <source>
        <dbReference type="EMBL" id="KRX12318.1"/>
    </source>
</evidence>
<dbReference type="EMBL" id="JYDL01000517">
    <property type="protein sequence ID" value="KRX12318.1"/>
    <property type="molecule type" value="Genomic_DNA"/>
</dbReference>
<reference evidence="2 3" key="1">
    <citation type="submission" date="2015-01" db="EMBL/GenBank/DDBJ databases">
        <title>Evolution of Trichinella species and genotypes.</title>
        <authorList>
            <person name="Korhonen P.K."/>
            <person name="Edoardo P."/>
            <person name="Giuseppe L.R."/>
            <person name="Gasser R.B."/>
        </authorList>
    </citation>
    <scope>NUCLEOTIDE SEQUENCE [LARGE SCALE GENOMIC DNA]</scope>
    <source>
        <strain evidence="2">ISS37</strain>
    </source>
</reference>
<accession>A0A0V0RCU1</accession>
<evidence type="ECO:0000256" key="1">
    <source>
        <dbReference type="SAM" id="MobiDB-lite"/>
    </source>
</evidence>
<name>A0A0V0RCU1_9BILA</name>
<organism evidence="2 3">
    <name type="scientific">Trichinella nelsoni</name>
    <dbReference type="NCBI Taxonomy" id="6336"/>
    <lineage>
        <taxon>Eukaryota</taxon>
        <taxon>Metazoa</taxon>
        <taxon>Ecdysozoa</taxon>
        <taxon>Nematoda</taxon>
        <taxon>Enoplea</taxon>
        <taxon>Dorylaimia</taxon>
        <taxon>Trichinellida</taxon>
        <taxon>Trichinellidae</taxon>
        <taxon>Trichinella</taxon>
    </lineage>
</organism>
<evidence type="ECO:0000313" key="3">
    <source>
        <dbReference type="Proteomes" id="UP000054630"/>
    </source>
</evidence>
<protein>
    <submittedName>
        <fullName evidence="2">Uncharacterized protein</fullName>
    </submittedName>
</protein>
<feature type="non-terminal residue" evidence="2">
    <location>
        <position position="108"/>
    </location>
</feature>
<feature type="non-terminal residue" evidence="2">
    <location>
        <position position="1"/>
    </location>
</feature>
<keyword evidence="3" id="KW-1185">Reference proteome</keyword>
<dbReference type="AlphaFoldDB" id="A0A0V0RCU1"/>
<sequence>LNKKIFITQYSVETRQCLTPFKSPSSVVQDKLQLILSEGGGGRHNKASLWSRYKDVIEYTWHHSRSFRHSSSPDSPDFSCYQPRPGSQTGFHQPTSRSPPSLRHDLQS</sequence>
<dbReference type="Proteomes" id="UP000054630">
    <property type="component" value="Unassembled WGS sequence"/>
</dbReference>
<feature type="region of interest" description="Disordered" evidence="1">
    <location>
        <begin position="65"/>
        <end position="108"/>
    </location>
</feature>
<feature type="compositionally biased region" description="Polar residues" evidence="1">
    <location>
        <begin position="85"/>
        <end position="99"/>
    </location>
</feature>
<comment type="caution">
    <text evidence="2">The sequence shown here is derived from an EMBL/GenBank/DDBJ whole genome shotgun (WGS) entry which is preliminary data.</text>
</comment>
<gene>
    <name evidence="2" type="ORF">T07_1884</name>
</gene>
<proteinExistence type="predicted"/>